<protein>
    <submittedName>
        <fullName evidence="3">Flagellar hook-length control protein FliK</fullName>
    </submittedName>
</protein>
<feature type="region of interest" description="Disordered" evidence="1">
    <location>
        <begin position="410"/>
        <end position="437"/>
    </location>
</feature>
<gene>
    <name evidence="3" type="ORF">ACFQ1T_11470</name>
</gene>
<name>A0ABW3GIE9_9PROT</name>
<dbReference type="EMBL" id="JBHTJW010000002">
    <property type="protein sequence ID" value="MFD0930396.1"/>
    <property type="molecule type" value="Genomic_DNA"/>
</dbReference>
<dbReference type="Proteomes" id="UP001597106">
    <property type="component" value="Unassembled WGS sequence"/>
</dbReference>
<dbReference type="RefSeq" id="WP_379076750.1">
    <property type="nucleotide sequence ID" value="NZ_JBHTJW010000002.1"/>
</dbReference>
<organism evidence="3 4">
    <name type="scientific">Methylophilus glucosoxydans</name>
    <dbReference type="NCBI Taxonomy" id="752553"/>
    <lineage>
        <taxon>Bacteria</taxon>
        <taxon>Pseudomonadati</taxon>
        <taxon>Pseudomonadota</taxon>
        <taxon>Betaproteobacteria</taxon>
        <taxon>Nitrosomonadales</taxon>
        <taxon>Methylophilaceae</taxon>
        <taxon>Methylophilus</taxon>
    </lineage>
</organism>
<dbReference type="PANTHER" id="PTHR37533">
    <property type="entry name" value="FLAGELLAR HOOK-LENGTH CONTROL PROTEIN"/>
    <property type="match status" value="1"/>
</dbReference>
<keyword evidence="3" id="KW-0966">Cell projection</keyword>
<feature type="compositionally biased region" description="Low complexity" evidence="1">
    <location>
        <begin position="41"/>
        <end position="50"/>
    </location>
</feature>
<keyword evidence="3" id="KW-0282">Flagellum</keyword>
<dbReference type="PANTHER" id="PTHR37533:SF2">
    <property type="entry name" value="FLAGELLAR HOOK-LENGTH CONTROL PROTEIN"/>
    <property type="match status" value="1"/>
</dbReference>
<dbReference type="InterPro" id="IPR021136">
    <property type="entry name" value="Flagellar_hook_control-like_C"/>
</dbReference>
<proteinExistence type="predicted"/>
<feature type="domain" description="Flagellar hook-length control protein-like C-terminal" evidence="2">
    <location>
        <begin position="334"/>
        <end position="415"/>
    </location>
</feature>
<keyword evidence="3" id="KW-0969">Cilium</keyword>
<evidence type="ECO:0000259" key="2">
    <source>
        <dbReference type="Pfam" id="PF02120"/>
    </source>
</evidence>
<sequence>MALINSPVLPTQASEALKVPMTSSGGQEPVSPDAFSQTLRQQMAQAQPAAPKDKPTAPKAESNTEQGAVSNKASEPTEPADKATAATGTEVAPTEKNIPHRTGKTTAKSKADESDSQANSVAKEASSVVSPAVGGIDPARLTDAKPDQKKTGVGTTEDPSAAAAGIMPWMQTMLAMRANQPAEAVKGGAEGSGLTLSNGRFTAAGQHGVGNELQTTPATDKDSLTAATTTVQGGKQLSGQSTKSDKAVEGFTALLNNAKLTSAEIGLPKGMEQAVRTHETTQGASTLTTPPMIEAMQNTPWLQSAGVTDLSQVVTTQITTPFTDDRWQAAINQHVMQMASKSDEVASLTLSPPDLGPIQVVLKVDNQSVNPSFITDNPLVRQALEDGMQDLRDRMQSQGLELGQTFVGNGQQAQQHFEQQSSRDSARTAAPAAESDTTIVPQTAVQSRVVRGLVDTFV</sequence>
<feature type="compositionally biased region" description="Polar residues" evidence="1">
    <location>
        <begin position="61"/>
        <end position="74"/>
    </location>
</feature>
<keyword evidence="4" id="KW-1185">Reference proteome</keyword>
<dbReference type="CDD" id="cd17470">
    <property type="entry name" value="T3SS_Flik_C"/>
    <property type="match status" value="1"/>
</dbReference>
<dbReference type="InterPro" id="IPR052563">
    <property type="entry name" value="FliK"/>
</dbReference>
<reference evidence="4" key="1">
    <citation type="journal article" date="2019" name="Int. J. Syst. Evol. Microbiol.">
        <title>The Global Catalogue of Microorganisms (GCM) 10K type strain sequencing project: providing services to taxonomists for standard genome sequencing and annotation.</title>
        <authorList>
            <consortium name="The Broad Institute Genomics Platform"/>
            <consortium name="The Broad Institute Genome Sequencing Center for Infectious Disease"/>
            <person name="Wu L."/>
            <person name="Ma J."/>
        </authorList>
    </citation>
    <scope>NUCLEOTIDE SEQUENCE [LARGE SCALE GENOMIC DNA]</scope>
    <source>
        <strain evidence="4">CCUG 59685</strain>
    </source>
</reference>
<dbReference type="Pfam" id="PF02120">
    <property type="entry name" value="Flg_hook"/>
    <property type="match status" value="1"/>
</dbReference>
<feature type="region of interest" description="Disordered" evidence="1">
    <location>
        <begin position="1"/>
        <end position="161"/>
    </location>
</feature>
<accession>A0ABW3GIE9</accession>
<feature type="compositionally biased region" description="Low complexity" evidence="1">
    <location>
        <begin position="411"/>
        <end position="420"/>
    </location>
</feature>
<evidence type="ECO:0000256" key="1">
    <source>
        <dbReference type="SAM" id="MobiDB-lite"/>
    </source>
</evidence>
<feature type="compositionally biased region" description="Basic and acidic residues" evidence="1">
    <location>
        <begin position="140"/>
        <end position="150"/>
    </location>
</feature>
<evidence type="ECO:0000313" key="4">
    <source>
        <dbReference type="Proteomes" id="UP001597106"/>
    </source>
</evidence>
<evidence type="ECO:0000313" key="3">
    <source>
        <dbReference type="EMBL" id="MFD0930396.1"/>
    </source>
</evidence>
<dbReference type="Gene3D" id="3.30.750.140">
    <property type="match status" value="1"/>
</dbReference>
<dbReference type="InterPro" id="IPR038610">
    <property type="entry name" value="FliK-like_C_sf"/>
</dbReference>
<comment type="caution">
    <text evidence="3">The sequence shown here is derived from an EMBL/GenBank/DDBJ whole genome shotgun (WGS) entry which is preliminary data.</text>
</comment>